<evidence type="ECO:0000256" key="10">
    <source>
        <dbReference type="ARBA" id="ARBA00023306"/>
    </source>
</evidence>
<evidence type="ECO:0000259" key="15">
    <source>
        <dbReference type="PROSITE" id="PS50160"/>
    </source>
</evidence>
<dbReference type="FunFam" id="2.40.50.140:FF:000062">
    <property type="entry name" value="DNA ligase"/>
    <property type="match status" value="1"/>
</dbReference>
<evidence type="ECO:0000256" key="3">
    <source>
        <dbReference type="ARBA" id="ARBA00022618"/>
    </source>
</evidence>
<dbReference type="PROSITE" id="PS00333">
    <property type="entry name" value="DNA_LIGASE_A2"/>
    <property type="match status" value="1"/>
</dbReference>
<keyword evidence="16" id="KW-1185">Reference proteome</keyword>
<evidence type="ECO:0000256" key="5">
    <source>
        <dbReference type="ARBA" id="ARBA00022741"/>
    </source>
</evidence>
<sequence length="601" mass="68348">TPYLALAQTFKYIEENSARLEITRILRNFLRSVILLSCKDLPTCIYLCLNRLGPSYEGVELGIAQLTLQKALAQATGRTTDKIKADLVEAGDLGIVAEAMAKKVEIVKNLLVACKLCEARYIIRGLSGSMRIGLAEQTVLTALANAFTITELEASGQKFKENDPKLKEKLQNDALKLKTAYCECPNYDVLIESIVKEGLGNLSEDCRLKPGVPLKPMLAHPTKGIEEVLKRFGDSEFACEFKYDGERAQIHYFDDGKIKIYSRNQEDHTDKYPDLVQFVPEIIPKTEKDDKSVSFVLDSEVVAWDRSTNCILPFQILSTRKRKNVDNDDSIKVQVCLFAFDLLYLNGRPLVRETFRFRRQLMRENFKTVEGRFHFATSLDTSDVDEIDKFLDESVKGNCEGLMVKTLDVDATYEIAKRSRNWLKLKKDYLNTIGDTLDLVVLGGYYGTGKRTGVFGGYLLACYDHENEEYQSICKIGTGFKDEDLQTRTDSLKSKVIQEPKSYYRFDPSIAPDCWFEAEEVWEVKAADLSISPRHFAACGIVDKTKGISLRFPRFLRVREDKKAEDCTTSEQVAEMYNSQEQVKNSKKNDDKENDEDDDDY</sequence>
<feature type="compositionally biased region" description="Acidic residues" evidence="14">
    <location>
        <begin position="592"/>
        <end position="601"/>
    </location>
</feature>
<evidence type="ECO:0000256" key="2">
    <source>
        <dbReference type="ARBA" id="ARBA00022598"/>
    </source>
</evidence>
<evidence type="ECO:0000313" key="16">
    <source>
        <dbReference type="Proteomes" id="UP000887565"/>
    </source>
</evidence>
<dbReference type="WBParaSite" id="nRc.2.0.1.t28096-RA">
    <property type="protein sequence ID" value="nRc.2.0.1.t28096-RA"/>
    <property type="gene ID" value="nRc.2.0.1.g28096"/>
</dbReference>
<dbReference type="InterPro" id="IPR036599">
    <property type="entry name" value="DNA_ligase_N_sf"/>
</dbReference>
<keyword evidence="6 12" id="KW-0227">DNA damage</keyword>
<dbReference type="Pfam" id="PF01068">
    <property type="entry name" value="DNA_ligase_A_M"/>
    <property type="match status" value="1"/>
</dbReference>
<dbReference type="Pfam" id="PF04675">
    <property type="entry name" value="DNA_ligase_A_N"/>
    <property type="match status" value="1"/>
</dbReference>
<keyword evidence="5 12" id="KW-0547">Nucleotide-binding</keyword>
<feature type="region of interest" description="Disordered" evidence="14">
    <location>
        <begin position="563"/>
        <end position="601"/>
    </location>
</feature>
<dbReference type="EC" id="6.5.1.1" evidence="12"/>
<dbReference type="Gene3D" id="2.40.50.140">
    <property type="entry name" value="Nucleic acid-binding proteins"/>
    <property type="match status" value="1"/>
</dbReference>
<dbReference type="PROSITE" id="PS50160">
    <property type="entry name" value="DNA_LIGASE_A3"/>
    <property type="match status" value="1"/>
</dbReference>
<dbReference type="GO" id="GO:0006310">
    <property type="term" value="P:DNA recombination"/>
    <property type="evidence" value="ECO:0007669"/>
    <property type="project" value="UniProtKB-KW"/>
</dbReference>
<dbReference type="GO" id="GO:0071897">
    <property type="term" value="P:DNA biosynthetic process"/>
    <property type="evidence" value="ECO:0007669"/>
    <property type="project" value="InterPro"/>
</dbReference>
<dbReference type="Gene3D" id="3.30.1490.70">
    <property type="match status" value="1"/>
</dbReference>
<dbReference type="PANTHER" id="PTHR45674">
    <property type="entry name" value="DNA LIGASE 1/3 FAMILY MEMBER"/>
    <property type="match status" value="1"/>
</dbReference>
<organism evidence="16 17">
    <name type="scientific">Romanomermis culicivorax</name>
    <name type="common">Nematode worm</name>
    <dbReference type="NCBI Taxonomy" id="13658"/>
    <lineage>
        <taxon>Eukaryota</taxon>
        <taxon>Metazoa</taxon>
        <taxon>Ecdysozoa</taxon>
        <taxon>Nematoda</taxon>
        <taxon>Enoplea</taxon>
        <taxon>Dorylaimia</taxon>
        <taxon>Mermithida</taxon>
        <taxon>Mermithoidea</taxon>
        <taxon>Mermithidae</taxon>
        <taxon>Romanomermis</taxon>
    </lineage>
</organism>
<dbReference type="InterPro" id="IPR012308">
    <property type="entry name" value="DNA_ligase_ATP-dep_N"/>
</dbReference>
<dbReference type="AlphaFoldDB" id="A0A915JQA9"/>
<keyword evidence="7 12" id="KW-0067">ATP-binding</keyword>
<reference evidence="17" key="1">
    <citation type="submission" date="2022-11" db="UniProtKB">
        <authorList>
            <consortium name="WormBaseParasite"/>
        </authorList>
    </citation>
    <scope>IDENTIFICATION</scope>
</reference>
<evidence type="ECO:0000256" key="9">
    <source>
        <dbReference type="ARBA" id="ARBA00023204"/>
    </source>
</evidence>
<dbReference type="Pfam" id="PF04679">
    <property type="entry name" value="DNA_ligase_A_C"/>
    <property type="match status" value="1"/>
</dbReference>
<keyword evidence="8 12" id="KW-0233">DNA recombination</keyword>
<keyword evidence="3" id="KW-0132">Cell division</keyword>
<dbReference type="GO" id="GO:0005524">
    <property type="term" value="F:ATP binding"/>
    <property type="evidence" value="ECO:0007669"/>
    <property type="project" value="UniProtKB-KW"/>
</dbReference>
<accession>A0A915JQA9</accession>
<dbReference type="GO" id="GO:0051301">
    <property type="term" value="P:cell division"/>
    <property type="evidence" value="ECO:0007669"/>
    <property type="project" value="UniProtKB-KW"/>
</dbReference>
<comment type="catalytic activity">
    <reaction evidence="11 12">
        <text>ATP + (deoxyribonucleotide)n-3'-hydroxyl + 5'-phospho-(deoxyribonucleotide)m = (deoxyribonucleotide)n+m + AMP + diphosphate.</text>
        <dbReference type="EC" id="6.5.1.1"/>
    </reaction>
</comment>
<feature type="domain" description="ATP-dependent DNA ligase family profile" evidence="15">
    <location>
        <begin position="328"/>
        <end position="464"/>
    </location>
</feature>
<dbReference type="SUPFAM" id="SSF56091">
    <property type="entry name" value="DNA ligase/mRNA capping enzyme, catalytic domain"/>
    <property type="match status" value="1"/>
</dbReference>
<dbReference type="GO" id="GO:0006281">
    <property type="term" value="P:DNA repair"/>
    <property type="evidence" value="ECO:0007669"/>
    <property type="project" value="UniProtKB-KW"/>
</dbReference>
<evidence type="ECO:0000256" key="1">
    <source>
        <dbReference type="ARBA" id="ARBA00007572"/>
    </source>
</evidence>
<dbReference type="SUPFAM" id="SSF50249">
    <property type="entry name" value="Nucleic acid-binding proteins"/>
    <property type="match status" value="1"/>
</dbReference>
<dbReference type="GO" id="GO:0003677">
    <property type="term" value="F:DNA binding"/>
    <property type="evidence" value="ECO:0007669"/>
    <property type="project" value="InterPro"/>
</dbReference>
<evidence type="ECO:0000313" key="17">
    <source>
        <dbReference type="WBParaSite" id="nRc.2.0.1.t28096-RA"/>
    </source>
</evidence>
<evidence type="ECO:0000256" key="7">
    <source>
        <dbReference type="ARBA" id="ARBA00022840"/>
    </source>
</evidence>
<dbReference type="PANTHER" id="PTHR45674:SF4">
    <property type="entry name" value="DNA LIGASE 1"/>
    <property type="match status" value="1"/>
</dbReference>
<keyword evidence="4" id="KW-0235">DNA replication</keyword>
<dbReference type="GO" id="GO:0003910">
    <property type="term" value="F:DNA ligase (ATP) activity"/>
    <property type="evidence" value="ECO:0007669"/>
    <property type="project" value="UniProtKB-EC"/>
</dbReference>
<name>A0A915JQA9_ROMCU</name>
<dbReference type="OMA" id="CYATHSE"/>
<evidence type="ECO:0000256" key="12">
    <source>
        <dbReference type="RuleBase" id="RU000617"/>
    </source>
</evidence>
<dbReference type="PROSITE" id="PS00697">
    <property type="entry name" value="DNA_LIGASE_A1"/>
    <property type="match status" value="1"/>
</dbReference>
<dbReference type="InterPro" id="IPR000977">
    <property type="entry name" value="DNA_ligase_ATP-dep"/>
</dbReference>
<dbReference type="CDD" id="cd07900">
    <property type="entry name" value="Adenylation_DNA_ligase_I_Euk"/>
    <property type="match status" value="1"/>
</dbReference>
<dbReference type="InterPro" id="IPR012310">
    <property type="entry name" value="DNA_ligase_ATP-dep_cent"/>
</dbReference>
<evidence type="ECO:0000256" key="8">
    <source>
        <dbReference type="ARBA" id="ARBA00023172"/>
    </source>
</evidence>
<dbReference type="Proteomes" id="UP000887565">
    <property type="component" value="Unplaced"/>
</dbReference>
<dbReference type="Gene3D" id="3.30.470.30">
    <property type="entry name" value="DNA ligase/mRNA capping enzyme"/>
    <property type="match status" value="1"/>
</dbReference>
<dbReference type="GO" id="GO:0005634">
    <property type="term" value="C:nucleus"/>
    <property type="evidence" value="ECO:0007669"/>
    <property type="project" value="TreeGrafter"/>
</dbReference>
<keyword evidence="10" id="KW-0131">Cell cycle</keyword>
<proteinExistence type="inferred from homology"/>
<evidence type="ECO:0000256" key="13">
    <source>
        <dbReference type="RuleBase" id="RU004196"/>
    </source>
</evidence>
<dbReference type="Gene3D" id="1.10.3260.10">
    <property type="entry name" value="DNA ligase, ATP-dependent, N-terminal domain"/>
    <property type="match status" value="2"/>
</dbReference>
<dbReference type="GO" id="GO:1903461">
    <property type="term" value="P:Okazaki fragment processing involved in mitotic DNA replication"/>
    <property type="evidence" value="ECO:0007669"/>
    <property type="project" value="TreeGrafter"/>
</dbReference>
<dbReference type="FunFam" id="3.30.470.30:FF:000016">
    <property type="entry name" value="DNA ligase"/>
    <property type="match status" value="1"/>
</dbReference>
<comment type="similarity">
    <text evidence="1 13">Belongs to the ATP-dependent DNA ligase family.</text>
</comment>
<keyword evidence="9 12" id="KW-0234">DNA repair</keyword>
<evidence type="ECO:0000256" key="11">
    <source>
        <dbReference type="ARBA" id="ARBA00034003"/>
    </source>
</evidence>
<dbReference type="InterPro" id="IPR012340">
    <property type="entry name" value="NA-bd_OB-fold"/>
</dbReference>
<evidence type="ECO:0000256" key="14">
    <source>
        <dbReference type="SAM" id="MobiDB-lite"/>
    </source>
</evidence>
<dbReference type="CDD" id="cd07969">
    <property type="entry name" value="OBF_DNA_ligase_I"/>
    <property type="match status" value="1"/>
</dbReference>
<keyword evidence="2 12" id="KW-0436">Ligase</keyword>
<dbReference type="InterPro" id="IPR016059">
    <property type="entry name" value="DNA_ligase_ATP-dep_CS"/>
</dbReference>
<protein>
    <recommendedName>
        <fullName evidence="12">DNA ligase</fullName>
        <ecNumber evidence="12">6.5.1.1</ecNumber>
    </recommendedName>
</protein>
<dbReference type="InterPro" id="IPR012309">
    <property type="entry name" value="DNA_ligase_ATP-dep_C"/>
</dbReference>
<dbReference type="NCBIfam" id="TIGR00574">
    <property type="entry name" value="dnl1"/>
    <property type="match status" value="1"/>
</dbReference>
<dbReference type="InterPro" id="IPR050191">
    <property type="entry name" value="ATP-dep_DNA_ligase"/>
</dbReference>
<dbReference type="SUPFAM" id="SSF117018">
    <property type="entry name" value="ATP-dependent DNA ligase DNA-binding domain"/>
    <property type="match status" value="1"/>
</dbReference>
<dbReference type="GO" id="GO:0005739">
    <property type="term" value="C:mitochondrion"/>
    <property type="evidence" value="ECO:0007669"/>
    <property type="project" value="TreeGrafter"/>
</dbReference>
<feature type="compositionally biased region" description="Polar residues" evidence="14">
    <location>
        <begin position="567"/>
        <end position="583"/>
    </location>
</feature>
<evidence type="ECO:0000256" key="6">
    <source>
        <dbReference type="ARBA" id="ARBA00022763"/>
    </source>
</evidence>
<evidence type="ECO:0000256" key="4">
    <source>
        <dbReference type="ARBA" id="ARBA00022705"/>
    </source>
</evidence>